<dbReference type="EMBL" id="JBHTIS010002126">
    <property type="protein sequence ID" value="MFD1049356.1"/>
    <property type="molecule type" value="Genomic_DNA"/>
</dbReference>
<organism evidence="1 2">
    <name type="scientific">Kibdelosporangium lantanae</name>
    <dbReference type="NCBI Taxonomy" id="1497396"/>
    <lineage>
        <taxon>Bacteria</taxon>
        <taxon>Bacillati</taxon>
        <taxon>Actinomycetota</taxon>
        <taxon>Actinomycetes</taxon>
        <taxon>Pseudonocardiales</taxon>
        <taxon>Pseudonocardiaceae</taxon>
        <taxon>Kibdelosporangium</taxon>
    </lineage>
</organism>
<name>A0ABW3MFA0_9PSEU</name>
<dbReference type="Proteomes" id="UP001597045">
    <property type="component" value="Unassembled WGS sequence"/>
</dbReference>
<evidence type="ECO:0000313" key="2">
    <source>
        <dbReference type="Proteomes" id="UP001597045"/>
    </source>
</evidence>
<protein>
    <submittedName>
        <fullName evidence="1">Uncharacterized protein</fullName>
    </submittedName>
</protein>
<accession>A0ABW3MFA0</accession>
<proteinExistence type="predicted"/>
<reference evidence="2" key="1">
    <citation type="journal article" date="2019" name="Int. J. Syst. Evol. Microbiol.">
        <title>The Global Catalogue of Microorganisms (GCM) 10K type strain sequencing project: providing services to taxonomists for standard genome sequencing and annotation.</title>
        <authorList>
            <consortium name="The Broad Institute Genomics Platform"/>
            <consortium name="The Broad Institute Genome Sequencing Center for Infectious Disease"/>
            <person name="Wu L."/>
            <person name="Ma J."/>
        </authorList>
    </citation>
    <scope>NUCLEOTIDE SEQUENCE [LARGE SCALE GENOMIC DNA]</scope>
    <source>
        <strain evidence="2">JCM 31486</strain>
    </source>
</reference>
<evidence type="ECO:0000313" key="1">
    <source>
        <dbReference type="EMBL" id="MFD1049356.1"/>
    </source>
</evidence>
<gene>
    <name evidence="1" type="ORF">ACFQ1S_29375</name>
</gene>
<comment type="caution">
    <text evidence="1">The sequence shown here is derived from an EMBL/GenBank/DDBJ whole genome shotgun (WGS) entry which is preliminary data.</text>
</comment>
<keyword evidence="2" id="KW-1185">Reference proteome</keyword>
<sequence>MPAIVERSAYPIYRDRRERVLDGGKRAGADGLVDHRRLPSWVPEVVSWRW</sequence>